<dbReference type="EMBL" id="CACVBM020001840">
    <property type="protein sequence ID" value="CAA7060959.1"/>
    <property type="molecule type" value="Genomic_DNA"/>
</dbReference>
<protein>
    <submittedName>
        <fullName evidence="2">Uncharacterized protein</fullName>
    </submittedName>
</protein>
<evidence type="ECO:0000256" key="1">
    <source>
        <dbReference type="SAM" id="MobiDB-lite"/>
    </source>
</evidence>
<evidence type="ECO:0000313" key="2">
    <source>
        <dbReference type="EMBL" id="CAA7060959.1"/>
    </source>
</evidence>
<feature type="compositionally biased region" description="Basic residues" evidence="1">
    <location>
        <begin position="1"/>
        <end position="14"/>
    </location>
</feature>
<comment type="caution">
    <text evidence="2">The sequence shown here is derived from an EMBL/GenBank/DDBJ whole genome shotgun (WGS) entry which is preliminary data.</text>
</comment>
<keyword evidence="3" id="KW-1185">Reference proteome</keyword>
<accession>A0A6D2L5J0</accession>
<sequence>MSQWKRLRKSKRRMSSPCTKSTTMLSSPWTLWRPSTHMMTHEAWIFEDVELVLKNMQLAKFFSHRMESTRSSLVSFWLNEHHSLMSSIELSWTKAWGYTSWQRERRRW</sequence>
<reference evidence="2" key="1">
    <citation type="submission" date="2020-01" db="EMBL/GenBank/DDBJ databases">
        <authorList>
            <person name="Mishra B."/>
        </authorList>
    </citation>
    <scope>NUCLEOTIDE SEQUENCE [LARGE SCALE GENOMIC DNA]</scope>
</reference>
<dbReference type="AlphaFoldDB" id="A0A6D2L5J0"/>
<proteinExistence type="predicted"/>
<feature type="region of interest" description="Disordered" evidence="1">
    <location>
        <begin position="1"/>
        <end position="25"/>
    </location>
</feature>
<dbReference type="OrthoDB" id="1750933at2759"/>
<dbReference type="Proteomes" id="UP000467841">
    <property type="component" value="Unassembled WGS sequence"/>
</dbReference>
<organism evidence="2 3">
    <name type="scientific">Microthlaspi erraticum</name>
    <dbReference type="NCBI Taxonomy" id="1685480"/>
    <lineage>
        <taxon>Eukaryota</taxon>
        <taxon>Viridiplantae</taxon>
        <taxon>Streptophyta</taxon>
        <taxon>Embryophyta</taxon>
        <taxon>Tracheophyta</taxon>
        <taxon>Spermatophyta</taxon>
        <taxon>Magnoliopsida</taxon>
        <taxon>eudicotyledons</taxon>
        <taxon>Gunneridae</taxon>
        <taxon>Pentapetalae</taxon>
        <taxon>rosids</taxon>
        <taxon>malvids</taxon>
        <taxon>Brassicales</taxon>
        <taxon>Brassicaceae</taxon>
        <taxon>Coluteocarpeae</taxon>
        <taxon>Microthlaspi</taxon>
    </lineage>
</organism>
<name>A0A6D2L5J0_9BRAS</name>
<evidence type="ECO:0000313" key="3">
    <source>
        <dbReference type="Proteomes" id="UP000467841"/>
    </source>
</evidence>
<gene>
    <name evidence="2" type="ORF">MERR_LOCUS48195</name>
</gene>